<protein>
    <recommendedName>
        <fullName evidence="5">acylaminoacyl-peptidase</fullName>
        <ecNumber evidence="5">3.4.19.1</ecNumber>
    </recommendedName>
</protein>
<reference evidence="11" key="1">
    <citation type="submission" date="2020-01" db="EMBL/GenBank/DDBJ databases">
        <title>Genome sequence of Kobresia littledalei, the first chromosome-level genome in the family Cyperaceae.</title>
        <authorList>
            <person name="Qu G."/>
        </authorList>
    </citation>
    <scope>NUCLEOTIDE SEQUENCE</scope>
    <source>
        <strain evidence="11">C.B.Clarke</strain>
        <tissue evidence="11">Leaf</tissue>
    </source>
</reference>
<evidence type="ECO:0000256" key="6">
    <source>
        <dbReference type="ARBA" id="ARBA00022490"/>
    </source>
</evidence>
<dbReference type="OrthoDB" id="416344at2759"/>
<organism evidence="11 12">
    <name type="scientific">Carex littledalei</name>
    <dbReference type="NCBI Taxonomy" id="544730"/>
    <lineage>
        <taxon>Eukaryota</taxon>
        <taxon>Viridiplantae</taxon>
        <taxon>Streptophyta</taxon>
        <taxon>Embryophyta</taxon>
        <taxon>Tracheophyta</taxon>
        <taxon>Spermatophyta</taxon>
        <taxon>Magnoliopsida</taxon>
        <taxon>Liliopsida</taxon>
        <taxon>Poales</taxon>
        <taxon>Cyperaceae</taxon>
        <taxon>Cyperoideae</taxon>
        <taxon>Cariceae</taxon>
        <taxon>Carex</taxon>
        <taxon>Carex subgen. Euthyceras</taxon>
    </lineage>
</organism>
<sequence>MEASDALSEKDMPLGLDADTVEQYSSQSKLLLEFTKMPTVNKAWVFKSDNGNASKAMFLVNQTNLLSNKHRKSILSTHILNSKDQTVKFQWSPFPIEISGVSTVVPSPSGLKLLVVRNGESESPTKMEIWNQCQVEREINVPQSIHGSIYIDAWFEGISWNKEENLIAYVAEEPPLPKPSFTDTGFSKRGLGEKDSNSWKGQGDWEEEWGETYFKKRRPTLFVLDISSGEVRAVEDISRTLSVGQVVWAPHPPTGSLDYLVFVGWSSENGFQKTPRKLGIKYCYNRPCSLYAIPSPFQNESKNGDFSTAKELTKHGLSSAFFPLFSPDGKYLVFLSAKSAVDTGAHGATCSLHKIEWPSDGVPKPELTIQDVVPVVMCPNDESFPGLYCSGFLSNPWLSDGSTLVVSSVWRSREAILSINILSGKVLQVSPDSDYSWDLLALDGDNVIAVSSCIIDPPKVKYGHCALQLEPSSKWTWVEVPNPLLTCSAKIKSFLSDRNISILKVPVTGPSDGLPNGAKNPYEAIFVSCKESLSHPTILVLHGGPHSVFTSCYDKSYAFLSSLGFNILMVNYRGSLGFGEEALQSLPGNIGSQDVKDVLAALDHVIEKGLIDANKVAVVGLSHGGFLTTHLIGQAPDRFVAAVARNPVCNLSLMVGTTDIPDWVYFESCGKEGNNYFSESPSVEYLSLFYQRSPIFHLSKVKTPVLFLLGAQDLRVPISNGLQYARALRERGGNVKIIVFPEDVHSLDRPQSDFEGFLNIGVWFTKHFNK</sequence>
<dbReference type="PANTHER" id="PTHR42776:SF18">
    <property type="entry name" value="ACYLAMINO-ACID-RELEASING ENZYME 2"/>
    <property type="match status" value="1"/>
</dbReference>
<evidence type="ECO:0000259" key="9">
    <source>
        <dbReference type="Pfam" id="PF00326"/>
    </source>
</evidence>
<dbReference type="Gene3D" id="3.40.50.1820">
    <property type="entry name" value="alpha/beta hydrolase"/>
    <property type="match status" value="1"/>
</dbReference>
<evidence type="ECO:0000256" key="1">
    <source>
        <dbReference type="ARBA" id="ARBA00000721"/>
    </source>
</evidence>
<gene>
    <name evidence="11" type="ORF">FCM35_KLT07941</name>
</gene>
<evidence type="ECO:0000256" key="4">
    <source>
        <dbReference type="ARBA" id="ARBA00011881"/>
    </source>
</evidence>
<dbReference type="GO" id="GO:0008242">
    <property type="term" value="F:omega peptidase activity"/>
    <property type="evidence" value="ECO:0007669"/>
    <property type="project" value="UniProtKB-EC"/>
</dbReference>
<evidence type="ECO:0000256" key="5">
    <source>
        <dbReference type="ARBA" id="ARBA00012917"/>
    </source>
</evidence>
<dbReference type="Pfam" id="PF00326">
    <property type="entry name" value="Peptidase_S9"/>
    <property type="match status" value="1"/>
</dbReference>
<dbReference type="Proteomes" id="UP000623129">
    <property type="component" value="Unassembled WGS sequence"/>
</dbReference>
<dbReference type="InterPro" id="IPR002471">
    <property type="entry name" value="Pept_S9_AS"/>
</dbReference>
<dbReference type="FunFam" id="3.40.50.1820:FF:000146">
    <property type="entry name" value="Acylamino-acid-releasing enzyme"/>
    <property type="match status" value="1"/>
</dbReference>
<evidence type="ECO:0000256" key="7">
    <source>
        <dbReference type="ARBA" id="ARBA00022801"/>
    </source>
</evidence>
<name>A0A833QQR7_9POAL</name>
<comment type="subunit">
    <text evidence="4">Homotetramer.</text>
</comment>
<dbReference type="EC" id="3.4.19.1" evidence="5"/>
<keyword evidence="6" id="KW-0963">Cytoplasm</keyword>
<dbReference type="PANTHER" id="PTHR42776">
    <property type="entry name" value="SERINE PEPTIDASE S9 FAMILY MEMBER"/>
    <property type="match status" value="1"/>
</dbReference>
<dbReference type="InterPro" id="IPR045550">
    <property type="entry name" value="AARE_N"/>
</dbReference>
<evidence type="ECO:0000256" key="3">
    <source>
        <dbReference type="ARBA" id="ARBA00010040"/>
    </source>
</evidence>
<dbReference type="GO" id="GO:0005737">
    <property type="term" value="C:cytoplasm"/>
    <property type="evidence" value="ECO:0007669"/>
    <property type="project" value="UniProtKB-SubCell"/>
</dbReference>
<dbReference type="AlphaFoldDB" id="A0A833QQR7"/>
<keyword evidence="7" id="KW-0378">Hydrolase</keyword>
<keyword evidence="12" id="KW-1185">Reference proteome</keyword>
<dbReference type="Pfam" id="PF19283">
    <property type="entry name" value="APEH_N"/>
    <property type="match status" value="1"/>
</dbReference>
<dbReference type="InterPro" id="IPR029058">
    <property type="entry name" value="AB_hydrolase_fold"/>
</dbReference>
<comment type="function">
    <text evidence="8">Catalyzes the hydrolysis of the N-terminal peptide bond of an N-acetylated peptide to generate an N-acetylated amino acid and a peptide with a free N-terminus.</text>
</comment>
<dbReference type="EMBL" id="SWLB01000018">
    <property type="protein sequence ID" value="KAF3326311.1"/>
    <property type="molecule type" value="Genomic_DNA"/>
</dbReference>
<dbReference type="SUPFAM" id="SSF82171">
    <property type="entry name" value="DPP6 N-terminal domain-like"/>
    <property type="match status" value="1"/>
</dbReference>
<proteinExistence type="inferred from homology"/>
<comment type="subcellular location">
    <subcellularLocation>
        <location evidence="2">Cytoplasm</location>
    </subcellularLocation>
</comment>
<evidence type="ECO:0000313" key="11">
    <source>
        <dbReference type="EMBL" id="KAF3326311.1"/>
    </source>
</evidence>
<dbReference type="GO" id="GO:0004252">
    <property type="term" value="F:serine-type endopeptidase activity"/>
    <property type="evidence" value="ECO:0007669"/>
    <property type="project" value="InterPro"/>
</dbReference>
<evidence type="ECO:0000256" key="2">
    <source>
        <dbReference type="ARBA" id="ARBA00004496"/>
    </source>
</evidence>
<dbReference type="InterPro" id="IPR001375">
    <property type="entry name" value="Peptidase_S9_cat"/>
</dbReference>
<dbReference type="PROSITE" id="PS00708">
    <property type="entry name" value="PRO_ENDOPEP_SER"/>
    <property type="match status" value="1"/>
</dbReference>
<evidence type="ECO:0000256" key="8">
    <source>
        <dbReference type="ARBA" id="ARBA00053183"/>
    </source>
</evidence>
<evidence type="ECO:0000313" key="12">
    <source>
        <dbReference type="Proteomes" id="UP000623129"/>
    </source>
</evidence>
<dbReference type="SUPFAM" id="SSF53474">
    <property type="entry name" value="alpha/beta-Hydrolases"/>
    <property type="match status" value="1"/>
</dbReference>
<accession>A0A833QQR7</accession>
<feature type="domain" description="Acylamino-acid-releasing enzyme N-terminal" evidence="10">
    <location>
        <begin position="10"/>
        <end position="492"/>
    </location>
</feature>
<feature type="domain" description="Peptidase S9 prolyl oligopeptidase catalytic" evidence="9">
    <location>
        <begin position="556"/>
        <end position="769"/>
    </location>
</feature>
<dbReference type="GO" id="GO:0006508">
    <property type="term" value="P:proteolysis"/>
    <property type="evidence" value="ECO:0007669"/>
    <property type="project" value="InterPro"/>
</dbReference>
<comment type="catalytic activity">
    <reaction evidence="1">
        <text>Cleavage of an N-acetyl or N-formyl amino acid from the N-terminus of a polypeptide.</text>
        <dbReference type="EC" id="3.4.19.1"/>
    </reaction>
</comment>
<comment type="caution">
    <text evidence="11">The sequence shown here is derived from an EMBL/GenBank/DDBJ whole genome shotgun (WGS) entry which is preliminary data.</text>
</comment>
<comment type="similarity">
    <text evidence="3">Belongs to the peptidase S9C family.</text>
</comment>
<evidence type="ECO:0000259" key="10">
    <source>
        <dbReference type="Pfam" id="PF19283"/>
    </source>
</evidence>